<dbReference type="SUPFAM" id="SSF81296">
    <property type="entry name" value="E set domains"/>
    <property type="match status" value="1"/>
</dbReference>
<evidence type="ECO:0000259" key="1">
    <source>
        <dbReference type="Pfam" id="PF18329"/>
    </source>
</evidence>
<dbReference type="Gene3D" id="2.60.40.10">
    <property type="entry name" value="Immunoglobulins"/>
    <property type="match status" value="2"/>
</dbReference>
<name>A0A1K2IKS8_9FLAO</name>
<feature type="domain" description="Surface glycan-binding protein B xyloglucan binding" evidence="1">
    <location>
        <begin position="221"/>
        <end position="442"/>
    </location>
</feature>
<gene>
    <name evidence="2" type="ORF">SAMN05428642_102624</name>
</gene>
<accession>A0A1K2IKS8</accession>
<dbReference type="InterPro" id="IPR013783">
    <property type="entry name" value="Ig-like_fold"/>
</dbReference>
<protein>
    <recommendedName>
        <fullName evidence="1">Surface glycan-binding protein B xyloglucan binding domain-containing protein</fullName>
    </recommendedName>
</protein>
<dbReference type="STRING" id="369401.SAMN05428642_102624"/>
<reference evidence="2 3" key="1">
    <citation type="submission" date="2016-10" db="EMBL/GenBank/DDBJ databases">
        <authorList>
            <person name="de Groot N.N."/>
        </authorList>
    </citation>
    <scope>NUCLEOTIDE SEQUENCE [LARGE SCALE GENOMIC DNA]</scope>
    <source>
        <strain evidence="2 3">DSM 18180</strain>
    </source>
</reference>
<dbReference type="InterPro" id="IPR040475">
    <property type="entry name" value="SGBP_B_XBD"/>
</dbReference>
<dbReference type="Proteomes" id="UP000182544">
    <property type="component" value="Unassembled WGS sequence"/>
</dbReference>
<dbReference type="GO" id="GO:0030247">
    <property type="term" value="F:polysaccharide binding"/>
    <property type="evidence" value="ECO:0007669"/>
    <property type="project" value="InterPro"/>
</dbReference>
<organism evidence="2 3">
    <name type="scientific">Flaviramulus basaltis</name>
    <dbReference type="NCBI Taxonomy" id="369401"/>
    <lineage>
        <taxon>Bacteria</taxon>
        <taxon>Pseudomonadati</taxon>
        <taxon>Bacteroidota</taxon>
        <taxon>Flavobacteriia</taxon>
        <taxon>Flavobacteriales</taxon>
        <taxon>Flavobacteriaceae</taxon>
        <taxon>Flaviramulus</taxon>
    </lineage>
</organism>
<dbReference type="InterPro" id="IPR014756">
    <property type="entry name" value="Ig_E-set"/>
</dbReference>
<keyword evidence="3" id="KW-1185">Reference proteome</keyword>
<sequence>MKKYILNKNSWRYFSLLSFMFITILFVSCEDDTSVGGEITINKVFLEDVNSTVQDREVSFVRLFQLIRIEGSGFTGLKKVYINGFDTFFNVAYVSDNSMIIRVSDDTPTTDAEESVRNTIRFVNDNFETIFSFEVRAAAPTITNISNTLPNSGEEITVYGTGLLEVTKVIFPGNVEVTTGITFDEEDGEFFTVTVPSGVSDDGGSILIETPNGGAYSPAYFNFKPGLLLNFDGAGTLGEFGDTITQDELQSTSIGEGNVSQGNYVYHGPTDSEPFAAGTNRDSEVFTSGGESWRTQFATTIPPTTPLDEVGFQFDVFVPEPWEGSGFLQILLINNFNGGEWTGGTYNYVPWIVDGEVEAFQTTGWTTVTIPFTDFYSFSDSDTEFTFEDVLALREGATYKNFGFFFNNTDVLLSNVTGGPSDVEFPSSATSVSIYTDNWRIVSLEVPTLSDFPE</sequence>
<evidence type="ECO:0000313" key="3">
    <source>
        <dbReference type="Proteomes" id="UP000182544"/>
    </source>
</evidence>
<dbReference type="AlphaFoldDB" id="A0A1K2IKS8"/>
<dbReference type="Pfam" id="PF18329">
    <property type="entry name" value="SGBP_B_XBD"/>
    <property type="match status" value="1"/>
</dbReference>
<dbReference type="RefSeq" id="WP_072401624.1">
    <property type="nucleotide sequence ID" value="NZ_FPKV01000002.1"/>
</dbReference>
<dbReference type="EMBL" id="FPKV01000002">
    <property type="protein sequence ID" value="SFZ92267.1"/>
    <property type="molecule type" value="Genomic_DNA"/>
</dbReference>
<dbReference type="PROSITE" id="PS51257">
    <property type="entry name" value="PROKAR_LIPOPROTEIN"/>
    <property type="match status" value="1"/>
</dbReference>
<proteinExistence type="predicted"/>
<evidence type="ECO:0000313" key="2">
    <source>
        <dbReference type="EMBL" id="SFZ92267.1"/>
    </source>
</evidence>